<protein>
    <submittedName>
        <fullName evidence="1">Uncharacterized protein</fullName>
    </submittedName>
</protein>
<proteinExistence type="predicted"/>
<reference evidence="1" key="1">
    <citation type="submission" date="2011-11" db="EMBL/GenBank/DDBJ databases">
        <title>The Genome Sequence of Fusarium oxysporum PHW808.</title>
        <authorList>
            <consortium name="The Broad Institute Genome Sequencing Platform"/>
            <person name="Ma L.-J."/>
            <person name="Gale L.R."/>
            <person name="Schwartz D.C."/>
            <person name="Zhou S."/>
            <person name="Corby-Kistler H."/>
            <person name="Young S.K."/>
            <person name="Zeng Q."/>
            <person name="Gargeya S."/>
            <person name="Fitzgerald M."/>
            <person name="Haas B."/>
            <person name="Abouelleil A."/>
            <person name="Alvarado L."/>
            <person name="Arachchi H.M."/>
            <person name="Berlin A."/>
            <person name="Brown A."/>
            <person name="Chapman S.B."/>
            <person name="Chen Z."/>
            <person name="Dunbar C."/>
            <person name="Freedman E."/>
            <person name="Gearin G."/>
            <person name="Goldberg J."/>
            <person name="Griggs A."/>
            <person name="Gujja S."/>
            <person name="Heiman D."/>
            <person name="Howarth C."/>
            <person name="Larson L."/>
            <person name="Lui A."/>
            <person name="MacDonald P.J.P."/>
            <person name="Montmayeur A."/>
            <person name="Murphy C."/>
            <person name="Neiman D."/>
            <person name="Pearson M."/>
            <person name="Priest M."/>
            <person name="Roberts A."/>
            <person name="Saif S."/>
            <person name="Shea T."/>
            <person name="Shenoy N."/>
            <person name="Sisk P."/>
            <person name="Stolte C."/>
            <person name="Sykes S."/>
            <person name="Wortman J."/>
            <person name="Nusbaum C."/>
            <person name="Birren B."/>
        </authorList>
    </citation>
    <scope>NUCLEOTIDE SEQUENCE [LARGE SCALE GENOMIC DNA]</scope>
    <source>
        <strain evidence="1">54008</strain>
    </source>
</reference>
<dbReference type="AlphaFoldDB" id="X0GW56"/>
<evidence type="ECO:0000313" key="1">
    <source>
        <dbReference type="EMBL" id="EXL64056.1"/>
    </source>
</evidence>
<reference evidence="1" key="2">
    <citation type="submission" date="2014-03" db="EMBL/GenBank/DDBJ databases">
        <title>The Genome Annotation of Fusarium oxysporum PHW808.</title>
        <authorList>
            <consortium name="The Broad Institute Genomics Platform"/>
            <person name="Ma L.-J."/>
            <person name="Corby-Kistler H."/>
            <person name="Broz K."/>
            <person name="Gale L.R."/>
            <person name="Jonkers W."/>
            <person name="O'Donnell K."/>
            <person name="Ploetz R."/>
            <person name="Steinberg C."/>
            <person name="Schwartz D.C."/>
            <person name="VanEtten H."/>
            <person name="Zhou S."/>
            <person name="Young S.K."/>
            <person name="Zeng Q."/>
            <person name="Gargeya S."/>
            <person name="Fitzgerald M."/>
            <person name="Abouelleil A."/>
            <person name="Alvarado L."/>
            <person name="Chapman S.B."/>
            <person name="Gainer-Dewar J."/>
            <person name="Goldberg J."/>
            <person name="Griggs A."/>
            <person name="Gujja S."/>
            <person name="Hansen M."/>
            <person name="Howarth C."/>
            <person name="Imamovic A."/>
            <person name="Ireland A."/>
            <person name="Larimer J."/>
            <person name="McCowan C."/>
            <person name="Murphy C."/>
            <person name="Pearson M."/>
            <person name="Poon T.W."/>
            <person name="Priest M."/>
            <person name="Roberts A."/>
            <person name="Saif S."/>
            <person name="Shea T."/>
            <person name="Sykes S."/>
            <person name="Wortman J."/>
            <person name="Nusbaum C."/>
            <person name="Birren B."/>
        </authorList>
    </citation>
    <scope>NUCLEOTIDE SEQUENCE</scope>
    <source>
        <strain evidence="1">54008</strain>
    </source>
</reference>
<dbReference type="HOGENOM" id="CLU_2026862_0_0_1"/>
<gene>
    <name evidence="1" type="ORF">FOPG_19675</name>
</gene>
<dbReference type="EMBL" id="KK034411">
    <property type="protein sequence ID" value="EXL64056.1"/>
    <property type="molecule type" value="Genomic_DNA"/>
</dbReference>
<name>X0GW56_FUSOX</name>
<organism evidence="1">
    <name type="scientific">Fusarium oxysporum f. sp. conglutinans race 2 54008</name>
    <dbReference type="NCBI Taxonomy" id="1089457"/>
    <lineage>
        <taxon>Eukaryota</taxon>
        <taxon>Fungi</taxon>
        <taxon>Dikarya</taxon>
        <taxon>Ascomycota</taxon>
        <taxon>Pezizomycotina</taxon>
        <taxon>Sordariomycetes</taxon>
        <taxon>Hypocreomycetidae</taxon>
        <taxon>Hypocreales</taxon>
        <taxon>Nectriaceae</taxon>
        <taxon>Fusarium</taxon>
        <taxon>Fusarium oxysporum species complex</taxon>
    </lineage>
</organism>
<dbReference type="Proteomes" id="UP000030676">
    <property type="component" value="Unassembled WGS sequence"/>
</dbReference>
<sequence>MEIPQNALITHGSTAPTLFTLINPSASVSPKSQTGTKSLLVSNKAPKTCTASFQHSPTMYFPTSLENHGVSPVNPWADTTSQVTRNISSLTNARTRNAVLNRESISHLRLLQMGTLTRRSSS</sequence>
<accession>X0GW56</accession>